<proteinExistence type="predicted"/>
<evidence type="ECO:0000313" key="2">
    <source>
        <dbReference type="EMBL" id="TCB95584.1"/>
    </source>
</evidence>
<sequence length="203" mass="21675">MNFNSQSYRLSSGFRQTRAGRLTVLVLLGVLGIGAAGCLGAILGMFVLWALSSSGADSRTLFNVVMFGLPVLLATTMTGWMVRNVLVVLRSAAWLDGTRLTVQRIRPRTVDLATAHSVVLRPSSRRFTMSAPGVTRVNDERIPELLVVGPEGTVRLMLAVDTGAPLPQADLFALANVLSTVRRPGAAEVAQELHALAARAPQS</sequence>
<dbReference type="OrthoDB" id="3401255at2"/>
<keyword evidence="1" id="KW-0812">Transmembrane</keyword>
<feature type="transmembrane region" description="Helical" evidence="1">
    <location>
        <begin position="21"/>
        <end position="49"/>
    </location>
</feature>
<evidence type="ECO:0000313" key="3">
    <source>
        <dbReference type="Proteomes" id="UP000292274"/>
    </source>
</evidence>
<reference evidence="2 3" key="1">
    <citation type="submission" date="2019-02" db="EMBL/GenBank/DDBJ databases">
        <title>Jishengella sp. nov., isolated from a root of Zingiber montanum.</title>
        <authorList>
            <person name="Kuncharoen N."/>
            <person name="Kudo T."/>
            <person name="Masahiro Y."/>
            <person name="Ohkuma M."/>
            <person name="Tanasupawat S."/>
        </authorList>
    </citation>
    <scope>NUCLEOTIDE SEQUENCE [LARGE SCALE GENOMIC DNA]</scope>
    <source>
        <strain evidence="2 3">PLAI 1-1</strain>
    </source>
</reference>
<dbReference type="RefSeq" id="WP_131305461.1">
    <property type="nucleotide sequence ID" value="NZ_SJJR01000013.1"/>
</dbReference>
<dbReference type="AlphaFoldDB" id="A0A4R0GEB5"/>
<dbReference type="EMBL" id="SJJR01000013">
    <property type="protein sequence ID" value="TCB95584.1"/>
    <property type="molecule type" value="Genomic_DNA"/>
</dbReference>
<comment type="caution">
    <text evidence="2">The sequence shown here is derived from an EMBL/GenBank/DDBJ whole genome shotgun (WGS) entry which is preliminary data.</text>
</comment>
<protein>
    <submittedName>
        <fullName evidence="2">Uncharacterized protein</fullName>
    </submittedName>
</protein>
<name>A0A4R0GEB5_9ACTN</name>
<keyword evidence="3" id="KW-1185">Reference proteome</keyword>
<organism evidence="2 3">
    <name type="scientific">Micromonospora zingiberis</name>
    <dbReference type="NCBI Taxonomy" id="2053011"/>
    <lineage>
        <taxon>Bacteria</taxon>
        <taxon>Bacillati</taxon>
        <taxon>Actinomycetota</taxon>
        <taxon>Actinomycetes</taxon>
        <taxon>Micromonosporales</taxon>
        <taxon>Micromonosporaceae</taxon>
        <taxon>Micromonospora</taxon>
    </lineage>
</organism>
<keyword evidence="1" id="KW-1133">Transmembrane helix</keyword>
<keyword evidence="1" id="KW-0472">Membrane</keyword>
<feature type="transmembrane region" description="Helical" evidence="1">
    <location>
        <begin position="61"/>
        <end position="82"/>
    </location>
</feature>
<accession>A0A4R0GEB5</accession>
<evidence type="ECO:0000256" key="1">
    <source>
        <dbReference type="SAM" id="Phobius"/>
    </source>
</evidence>
<gene>
    <name evidence="2" type="ORF">E0H26_19165</name>
</gene>
<dbReference type="Proteomes" id="UP000292274">
    <property type="component" value="Unassembled WGS sequence"/>
</dbReference>